<keyword evidence="3 4" id="KW-0732">Signal</keyword>
<dbReference type="EMBL" id="CP138359">
    <property type="protein sequence ID" value="WPF82017.1"/>
    <property type="molecule type" value="Genomic_DNA"/>
</dbReference>
<dbReference type="GO" id="GO:0042597">
    <property type="term" value="C:periplasmic space"/>
    <property type="evidence" value="ECO:0007669"/>
    <property type="project" value="UniProtKB-ARBA"/>
</dbReference>
<dbReference type="PANTHER" id="PTHR30290">
    <property type="entry name" value="PERIPLASMIC BINDING COMPONENT OF ABC TRANSPORTER"/>
    <property type="match status" value="1"/>
</dbReference>
<protein>
    <submittedName>
        <fullName evidence="6">ABC transporter substrate-binding protein</fullName>
    </submittedName>
</protein>
<evidence type="ECO:0000256" key="4">
    <source>
        <dbReference type="SAM" id="SignalP"/>
    </source>
</evidence>
<dbReference type="InterPro" id="IPR030678">
    <property type="entry name" value="Peptide/Ni-bd"/>
</dbReference>
<dbReference type="GO" id="GO:0015833">
    <property type="term" value="P:peptide transport"/>
    <property type="evidence" value="ECO:0007669"/>
    <property type="project" value="TreeGrafter"/>
</dbReference>
<name>A0AAF0Z376_9MICO</name>
<accession>A0AAF0Z376</accession>
<dbReference type="SUPFAM" id="SSF53850">
    <property type="entry name" value="Periplasmic binding protein-like II"/>
    <property type="match status" value="1"/>
</dbReference>
<dbReference type="Gene3D" id="3.10.105.10">
    <property type="entry name" value="Dipeptide-binding Protein, Domain 3"/>
    <property type="match status" value="1"/>
</dbReference>
<organism evidence="6 7">
    <name type="scientific">Sanguibacter biliveldensis</name>
    <dbReference type="NCBI Taxonomy" id="3030830"/>
    <lineage>
        <taxon>Bacteria</taxon>
        <taxon>Bacillati</taxon>
        <taxon>Actinomycetota</taxon>
        <taxon>Actinomycetes</taxon>
        <taxon>Micrococcales</taxon>
        <taxon>Sanguibacteraceae</taxon>
        <taxon>Sanguibacter</taxon>
    </lineage>
</organism>
<dbReference type="CDD" id="cd08492">
    <property type="entry name" value="PBP2_NikA_DppA_OppA_like_15"/>
    <property type="match status" value="1"/>
</dbReference>
<dbReference type="InterPro" id="IPR039424">
    <property type="entry name" value="SBP_5"/>
</dbReference>
<proteinExistence type="inferred from homology"/>
<dbReference type="GO" id="GO:0043190">
    <property type="term" value="C:ATP-binding cassette (ABC) transporter complex"/>
    <property type="evidence" value="ECO:0007669"/>
    <property type="project" value="InterPro"/>
</dbReference>
<dbReference type="InterPro" id="IPR000914">
    <property type="entry name" value="SBP_5_dom"/>
</dbReference>
<feature type="domain" description="Solute-binding protein family 5" evidence="5">
    <location>
        <begin position="87"/>
        <end position="449"/>
    </location>
</feature>
<dbReference type="GO" id="GO:1904680">
    <property type="term" value="F:peptide transmembrane transporter activity"/>
    <property type="evidence" value="ECO:0007669"/>
    <property type="project" value="TreeGrafter"/>
</dbReference>
<evidence type="ECO:0000256" key="1">
    <source>
        <dbReference type="ARBA" id="ARBA00005695"/>
    </source>
</evidence>
<evidence type="ECO:0000313" key="6">
    <source>
        <dbReference type="EMBL" id="WPF82017.1"/>
    </source>
</evidence>
<feature type="signal peptide" evidence="4">
    <location>
        <begin position="1"/>
        <end position="28"/>
    </location>
</feature>
<dbReference type="PANTHER" id="PTHR30290:SF9">
    <property type="entry name" value="OLIGOPEPTIDE-BINDING PROTEIN APPA"/>
    <property type="match status" value="1"/>
</dbReference>
<evidence type="ECO:0000256" key="3">
    <source>
        <dbReference type="ARBA" id="ARBA00022729"/>
    </source>
</evidence>
<dbReference type="Proteomes" id="UP001304340">
    <property type="component" value="Chromosome"/>
</dbReference>
<keyword evidence="7" id="KW-1185">Reference proteome</keyword>
<dbReference type="PIRSF" id="PIRSF002741">
    <property type="entry name" value="MppA"/>
    <property type="match status" value="1"/>
</dbReference>
<feature type="chain" id="PRO_5042004241" evidence="4">
    <location>
        <begin position="29"/>
        <end position="541"/>
    </location>
</feature>
<dbReference type="Gene3D" id="3.40.190.10">
    <property type="entry name" value="Periplasmic binding protein-like II"/>
    <property type="match status" value="1"/>
</dbReference>
<evidence type="ECO:0000259" key="5">
    <source>
        <dbReference type="Pfam" id="PF00496"/>
    </source>
</evidence>
<dbReference type="AlphaFoldDB" id="A0AAF0Z376"/>
<sequence length="541" mass="57015">MRLSPSLLPAAVVSAALLLSACGGGSTASSGGQGAAAGPPVSGGTLRYGLQADPQCLDPRQGGLTVSLTVTRSVVDSLLDQDPETGEIAPWLAESWEVNEDASAFTFHLRDDVTFSDGEKLTAELVKKNFDSVAELGPLAGLPLQYLTGYEGTEVVDEHTATVTFAAPNAQFLQAASSMSLGLLSSESLAKTPEELCTGQYAASGPFTIESYEPSTSVAIVRREGYDWAPARAAHTGDAYLDRVEFSVISEGSVRTGSLVSDQLDVIGDVPTQDLPQLQAGAEYQVVSRPNPGNAGGLLVNTTRPVLGDPAVRQALLLGVDRATVSSTLFFDEAPPATAVLSSSTPGWSDLSDALAYDPDAATAALDDAGWEVGSDGIREKDGQRLTVEATWNPAIGWGKQVLELAQQDYAKIGVELTIRTITLPELNQVLGDRDYDLFYNSQTRPDPDVLWGNFSPANPGNRHGGTDDELAAVLDEQRTTTDPAVRSPLVETAQELILADGFTVPIVESVSILGAASTVQGIDWEASSKPVFYDIWLSQG</sequence>
<reference evidence="7" key="1">
    <citation type="submission" date="2023-11" db="EMBL/GenBank/DDBJ databases">
        <authorList>
            <person name="Helweg L.P."/>
            <person name="Kiel A."/>
            <person name="Hitz F."/>
            <person name="Ruckert-Reed C."/>
            <person name="Busche T."/>
            <person name="Kaltschmidt B."/>
            <person name="Kaltschmidt C."/>
        </authorList>
    </citation>
    <scope>NUCLEOTIDE SEQUENCE [LARGE SCALE GENOMIC DNA]</scope>
    <source>
        <strain evidence="7">4.1</strain>
    </source>
</reference>
<gene>
    <name evidence="6" type="ORF">SANBI_003347</name>
</gene>
<evidence type="ECO:0000256" key="2">
    <source>
        <dbReference type="ARBA" id="ARBA00022448"/>
    </source>
</evidence>
<dbReference type="Pfam" id="PF00496">
    <property type="entry name" value="SBP_bac_5"/>
    <property type="match status" value="1"/>
</dbReference>
<dbReference type="RefSeq" id="WP_319157067.1">
    <property type="nucleotide sequence ID" value="NZ_CP138359.1"/>
</dbReference>
<comment type="similarity">
    <text evidence="1">Belongs to the bacterial solute-binding protein 5 family.</text>
</comment>
<keyword evidence="2" id="KW-0813">Transport</keyword>
<dbReference type="PROSITE" id="PS51257">
    <property type="entry name" value="PROKAR_LIPOPROTEIN"/>
    <property type="match status" value="1"/>
</dbReference>
<dbReference type="KEGG" id="sbil:SANBI_003347"/>
<evidence type="ECO:0000313" key="7">
    <source>
        <dbReference type="Proteomes" id="UP001304340"/>
    </source>
</evidence>